<evidence type="ECO:0000313" key="2">
    <source>
        <dbReference type="Proteomes" id="UP001314200"/>
    </source>
</evidence>
<dbReference type="EMBL" id="CAUZLY010000002">
    <property type="protein sequence ID" value="CAK1229996.1"/>
    <property type="molecule type" value="Genomic_DNA"/>
</dbReference>
<gene>
    <name evidence="1" type="ORF">R82641_BJNNKPBH_00255</name>
</gene>
<reference evidence="1 2" key="1">
    <citation type="submission" date="2023-10" db="EMBL/GenBank/DDBJ databases">
        <authorList>
            <person name="Botero Cardona J."/>
        </authorList>
    </citation>
    <scope>NUCLEOTIDE SEQUENCE [LARGE SCALE GENOMIC DNA]</scope>
    <source>
        <strain evidence="1 2">R-82641</strain>
    </source>
</reference>
<sequence length="36" mass="4304">MVEVVWQTFLPVTYQTLQAPFFSKNSFPLMENCFFI</sequence>
<comment type="caution">
    <text evidence="1">The sequence shown here is derived from an EMBL/GenBank/DDBJ whole genome shotgun (WGS) entry which is preliminary data.</text>
</comment>
<organism evidence="1 2">
    <name type="scientific">Fructobacillus cardui</name>
    <dbReference type="NCBI Taxonomy" id="2893170"/>
    <lineage>
        <taxon>Bacteria</taxon>
        <taxon>Bacillati</taxon>
        <taxon>Bacillota</taxon>
        <taxon>Bacilli</taxon>
        <taxon>Lactobacillales</taxon>
        <taxon>Lactobacillaceae</taxon>
        <taxon>Fructobacillus</taxon>
    </lineage>
</organism>
<protein>
    <submittedName>
        <fullName evidence="1">Uncharacterized protein</fullName>
    </submittedName>
</protein>
<name>A0ABM9MPH3_9LACO</name>
<evidence type="ECO:0000313" key="1">
    <source>
        <dbReference type="EMBL" id="CAK1229996.1"/>
    </source>
</evidence>
<dbReference type="Proteomes" id="UP001314200">
    <property type="component" value="Unassembled WGS sequence"/>
</dbReference>
<accession>A0ABM9MPH3</accession>
<proteinExistence type="predicted"/>
<keyword evidence="2" id="KW-1185">Reference proteome</keyword>